<keyword evidence="2" id="KW-0479">Metal-binding</keyword>
<sequence length="387" mass="40583">MQLLHITAAFAALSSAVQGLNILITSDDGFGAANVRELYKQMVSLGHNCYVVASVAALSPVGVHTAFTTSSKLLTDGDWGLIKAGAPSLGVDPNDTHIWYYNGTSTAQVVIALDYILPTYAKFPTPDLVISGPNSVSDSGALLHTVSGTMGATYVAIERGIPAMAFWTGNNVPIPYPWVNASTKVGLQDPATITARLASTLTQAFIAKADGNRVLPPGYGVLVSLPYITSYTSDACTNPPFVLARESSHETRGSYDTKSGLFTRLHGTAENGEVDPSWVDDAVNPSCVSSVTIFSVDYDAAWRRECFNISDVTAIIPLIVHINGSTPLTGGLGPNASVSSNSSHPSATIIITTPPSSQTTLARSIAAGAHWSFGVAMFCLVMAVLTV</sequence>
<accession>A0AAN6WSM4</accession>
<keyword evidence="3" id="KW-0378">Hydrolase</keyword>
<keyword evidence="4" id="KW-0732">Signal</keyword>
<reference evidence="6" key="1">
    <citation type="journal article" date="2023" name="Mol. Phylogenet. Evol.">
        <title>Genome-scale phylogeny and comparative genomics of the fungal order Sordariales.</title>
        <authorList>
            <person name="Hensen N."/>
            <person name="Bonometti L."/>
            <person name="Westerberg I."/>
            <person name="Brannstrom I.O."/>
            <person name="Guillou S."/>
            <person name="Cros-Aarteil S."/>
            <person name="Calhoun S."/>
            <person name="Haridas S."/>
            <person name="Kuo A."/>
            <person name="Mondo S."/>
            <person name="Pangilinan J."/>
            <person name="Riley R."/>
            <person name="LaButti K."/>
            <person name="Andreopoulos B."/>
            <person name="Lipzen A."/>
            <person name="Chen C."/>
            <person name="Yan M."/>
            <person name="Daum C."/>
            <person name="Ng V."/>
            <person name="Clum A."/>
            <person name="Steindorff A."/>
            <person name="Ohm R.A."/>
            <person name="Martin F."/>
            <person name="Silar P."/>
            <person name="Natvig D.O."/>
            <person name="Lalanne C."/>
            <person name="Gautier V."/>
            <person name="Ament-Velasquez S.L."/>
            <person name="Kruys A."/>
            <person name="Hutchinson M.I."/>
            <person name="Powell A.J."/>
            <person name="Barry K."/>
            <person name="Miller A.N."/>
            <person name="Grigoriev I.V."/>
            <person name="Debuchy R."/>
            <person name="Gladieux P."/>
            <person name="Hiltunen Thoren M."/>
            <person name="Johannesson H."/>
        </authorList>
    </citation>
    <scope>NUCLEOTIDE SEQUENCE</scope>
    <source>
        <strain evidence="6">PSN309</strain>
    </source>
</reference>
<proteinExistence type="inferred from homology"/>
<feature type="chain" id="PRO_5042863412" evidence="4">
    <location>
        <begin position="20"/>
        <end position="387"/>
    </location>
</feature>
<dbReference type="Pfam" id="PF01975">
    <property type="entry name" value="SurE"/>
    <property type="match status" value="1"/>
</dbReference>
<dbReference type="PANTHER" id="PTHR30457">
    <property type="entry name" value="5'-NUCLEOTIDASE SURE"/>
    <property type="match status" value="1"/>
</dbReference>
<dbReference type="GO" id="GO:0046872">
    <property type="term" value="F:metal ion binding"/>
    <property type="evidence" value="ECO:0007669"/>
    <property type="project" value="UniProtKB-KW"/>
</dbReference>
<dbReference type="InterPro" id="IPR002828">
    <property type="entry name" value="SurE-like_Pase/nucleotidase"/>
</dbReference>
<dbReference type="AlphaFoldDB" id="A0AAN6WSM4"/>
<dbReference type="InterPro" id="IPR030048">
    <property type="entry name" value="SurE"/>
</dbReference>
<dbReference type="EMBL" id="MU864404">
    <property type="protein sequence ID" value="KAK4187384.1"/>
    <property type="molecule type" value="Genomic_DNA"/>
</dbReference>
<reference evidence="6" key="2">
    <citation type="submission" date="2023-05" db="EMBL/GenBank/DDBJ databases">
        <authorList>
            <consortium name="Lawrence Berkeley National Laboratory"/>
            <person name="Steindorff A."/>
            <person name="Hensen N."/>
            <person name="Bonometti L."/>
            <person name="Westerberg I."/>
            <person name="Brannstrom I.O."/>
            <person name="Guillou S."/>
            <person name="Cros-Aarteil S."/>
            <person name="Calhoun S."/>
            <person name="Haridas S."/>
            <person name="Kuo A."/>
            <person name="Mondo S."/>
            <person name="Pangilinan J."/>
            <person name="Riley R."/>
            <person name="Labutti K."/>
            <person name="Andreopoulos B."/>
            <person name="Lipzen A."/>
            <person name="Chen C."/>
            <person name="Yanf M."/>
            <person name="Daum C."/>
            <person name="Ng V."/>
            <person name="Clum A."/>
            <person name="Ohm R."/>
            <person name="Martin F."/>
            <person name="Silar P."/>
            <person name="Natvig D."/>
            <person name="Lalanne C."/>
            <person name="Gautier V."/>
            <person name="Ament-Velasquez S.L."/>
            <person name="Kruys A."/>
            <person name="Hutchinson M.I."/>
            <person name="Powell A.J."/>
            <person name="Barry K."/>
            <person name="Miller A.N."/>
            <person name="Grigoriev I.V."/>
            <person name="Debuchy R."/>
            <person name="Gladieux P."/>
            <person name="Thoren M.H."/>
            <person name="Johannesson H."/>
        </authorList>
    </citation>
    <scope>NUCLEOTIDE SEQUENCE</scope>
    <source>
        <strain evidence="6">PSN309</strain>
    </source>
</reference>
<comment type="similarity">
    <text evidence="1">Belongs to the SurE nucleotidase family.</text>
</comment>
<name>A0AAN6WSM4_9PEZI</name>
<dbReference type="PANTHER" id="PTHR30457:SF0">
    <property type="entry name" value="PHOSPHATASE, PUTATIVE (AFU_ORTHOLOGUE AFUA_4G01070)-RELATED"/>
    <property type="match status" value="1"/>
</dbReference>
<evidence type="ECO:0000313" key="6">
    <source>
        <dbReference type="EMBL" id="KAK4187384.1"/>
    </source>
</evidence>
<dbReference type="GO" id="GO:0008252">
    <property type="term" value="F:nucleotidase activity"/>
    <property type="evidence" value="ECO:0007669"/>
    <property type="project" value="InterPro"/>
</dbReference>
<comment type="caution">
    <text evidence="6">The sequence shown here is derived from an EMBL/GenBank/DDBJ whole genome shotgun (WGS) entry which is preliminary data.</text>
</comment>
<feature type="signal peptide" evidence="4">
    <location>
        <begin position="1"/>
        <end position="19"/>
    </location>
</feature>
<feature type="domain" description="Survival protein SurE-like phosphatase/nucleotidase" evidence="5">
    <location>
        <begin position="22"/>
        <end position="180"/>
    </location>
</feature>
<dbReference type="InterPro" id="IPR036523">
    <property type="entry name" value="SurE-like_sf"/>
</dbReference>
<evidence type="ECO:0000313" key="7">
    <source>
        <dbReference type="Proteomes" id="UP001302126"/>
    </source>
</evidence>
<dbReference type="Proteomes" id="UP001302126">
    <property type="component" value="Unassembled WGS sequence"/>
</dbReference>
<protein>
    <submittedName>
        <fullName evidence="6">Acid phosphatase</fullName>
    </submittedName>
</protein>
<evidence type="ECO:0000256" key="2">
    <source>
        <dbReference type="ARBA" id="ARBA00022723"/>
    </source>
</evidence>
<dbReference type="SUPFAM" id="SSF64167">
    <property type="entry name" value="SurE-like"/>
    <property type="match status" value="1"/>
</dbReference>
<gene>
    <name evidence="6" type="ORF">QBC35DRAFT_474626</name>
</gene>
<organism evidence="6 7">
    <name type="scientific">Podospora australis</name>
    <dbReference type="NCBI Taxonomy" id="1536484"/>
    <lineage>
        <taxon>Eukaryota</taxon>
        <taxon>Fungi</taxon>
        <taxon>Dikarya</taxon>
        <taxon>Ascomycota</taxon>
        <taxon>Pezizomycotina</taxon>
        <taxon>Sordariomycetes</taxon>
        <taxon>Sordariomycetidae</taxon>
        <taxon>Sordariales</taxon>
        <taxon>Podosporaceae</taxon>
        <taxon>Podospora</taxon>
    </lineage>
</organism>
<keyword evidence="7" id="KW-1185">Reference proteome</keyword>
<dbReference type="Gene3D" id="3.40.1210.10">
    <property type="entry name" value="Survival protein SurE-like phosphatase/nucleotidase"/>
    <property type="match status" value="1"/>
</dbReference>
<evidence type="ECO:0000256" key="3">
    <source>
        <dbReference type="ARBA" id="ARBA00022801"/>
    </source>
</evidence>
<evidence type="ECO:0000259" key="5">
    <source>
        <dbReference type="Pfam" id="PF01975"/>
    </source>
</evidence>
<evidence type="ECO:0000256" key="1">
    <source>
        <dbReference type="ARBA" id="ARBA00011062"/>
    </source>
</evidence>
<evidence type="ECO:0000256" key="4">
    <source>
        <dbReference type="SAM" id="SignalP"/>
    </source>
</evidence>